<dbReference type="Pfam" id="PF00582">
    <property type="entry name" value="Usp"/>
    <property type="match status" value="1"/>
</dbReference>
<name>A0A316VGL7_9BASI</name>
<proteinExistence type="predicted"/>
<dbReference type="STRING" id="1280837.A0A316VGL7"/>
<dbReference type="AlphaFoldDB" id="A0A316VGL7"/>
<dbReference type="GeneID" id="37020720"/>
<feature type="region of interest" description="Disordered" evidence="1">
    <location>
        <begin position="1"/>
        <end position="84"/>
    </location>
</feature>
<dbReference type="InterPro" id="IPR006016">
    <property type="entry name" value="UspA"/>
</dbReference>
<organism evidence="3 4">
    <name type="scientific">Meira miltonrushii</name>
    <dbReference type="NCBI Taxonomy" id="1280837"/>
    <lineage>
        <taxon>Eukaryota</taxon>
        <taxon>Fungi</taxon>
        <taxon>Dikarya</taxon>
        <taxon>Basidiomycota</taxon>
        <taxon>Ustilaginomycotina</taxon>
        <taxon>Exobasidiomycetes</taxon>
        <taxon>Exobasidiales</taxon>
        <taxon>Brachybasidiaceae</taxon>
        <taxon>Meira</taxon>
    </lineage>
</organism>
<feature type="non-terminal residue" evidence="3">
    <location>
        <position position="429"/>
    </location>
</feature>
<dbReference type="PANTHER" id="PTHR47815">
    <property type="entry name" value="UNIVERSAL STRESS PROTEIN A FAMILY PROTEIN C25B2.10"/>
    <property type="match status" value="1"/>
</dbReference>
<dbReference type="Proteomes" id="UP000245771">
    <property type="component" value="Unassembled WGS sequence"/>
</dbReference>
<feature type="compositionally biased region" description="Low complexity" evidence="1">
    <location>
        <begin position="121"/>
        <end position="132"/>
    </location>
</feature>
<evidence type="ECO:0000256" key="1">
    <source>
        <dbReference type="SAM" id="MobiDB-lite"/>
    </source>
</evidence>
<keyword evidence="4" id="KW-1185">Reference proteome</keyword>
<evidence type="ECO:0000259" key="2">
    <source>
        <dbReference type="Pfam" id="PF00582"/>
    </source>
</evidence>
<feature type="compositionally biased region" description="Polar residues" evidence="1">
    <location>
        <begin position="46"/>
        <end position="61"/>
    </location>
</feature>
<evidence type="ECO:0000313" key="4">
    <source>
        <dbReference type="Proteomes" id="UP000245771"/>
    </source>
</evidence>
<dbReference type="OrthoDB" id="843225at2759"/>
<feature type="compositionally biased region" description="Low complexity" evidence="1">
    <location>
        <begin position="141"/>
        <end position="168"/>
    </location>
</feature>
<dbReference type="SUPFAM" id="SSF52402">
    <property type="entry name" value="Adenine nucleotide alpha hydrolases-like"/>
    <property type="match status" value="1"/>
</dbReference>
<dbReference type="InterPro" id="IPR014729">
    <property type="entry name" value="Rossmann-like_a/b/a_fold"/>
</dbReference>
<feature type="region of interest" description="Disordered" evidence="1">
    <location>
        <begin position="121"/>
        <end position="185"/>
    </location>
</feature>
<feature type="compositionally biased region" description="Gly residues" evidence="1">
    <location>
        <begin position="233"/>
        <end position="243"/>
    </location>
</feature>
<feature type="domain" description="UspA" evidence="2">
    <location>
        <begin position="305"/>
        <end position="424"/>
    </location>
</feature>
<evidence type="ECO:0000313" key="3">
    <source>
        <dbReference type="EMBL" id="PWN36208.1"/>
    </source>
</evidence>
<dbReference type="InParanoid" id="A0A316VGL7"/>
<gene>
    <name evidence="3" type="ORF">FA14DRAFT_161029</name>
</gene>
<reference evidence="3 4" key="1">
    <citation type="journal article" date="2018" name="Mol. Biol. Evol.">
        <title>Broad Genomic Sampling Reveals a Smut Pathogenic Ancestry of the Fungal Clade Ustilaginomycotina.</title>
        <authorList>
            <person name="Kijpornyongpan T."/>
            <person name="Mondo S.J."/>
            <person name="Barry K."/>
            <person name="Sandor L."/>
            <person name="Lee J."/>
            <person name="Lipzen A."/>
            <person name="Pangilinan J."/>
            <person name="LaButti K."/>
            <person name="Hainaut M."/>
            <person name="Henrissat B."/>
            <person name="Grigoriev I.V."/>
            <person name="Spatafora J.W."/>
            <person name="Aime M.C."/>
        </authorList>
    </citation>
    <scope>NUCLEOTIDE SEQUENCE [LARGE SCALE GENOMIC DNA]</scope>
    <source>
        <strain evidence="3 4">MCA 3882</strain>
    </source>
</reference>
<dbReference type="EMBL" id="KZ819603">
    <property type="protein sequence ID" value="PWN36208.1"/>
    <property type="molecule type" value="Genomic_DNA"/>
</dbReference>
<dbReference type="Gene3D" id="3.40.50.620">
    <property type="entry name" value="HUPs"/>
    <property type="match status" value="1"/>
</dbReference>
<sequence length="429" mass="45845">MSSHRDHHGATTPPLHSILKKTHPASLSGTPRSRSKSPSHSRDSSYTNSEINLTGLQTNVHPSDVGHSPSQPIHPSPLRTESHTAGDDTVQAVAPTNLTQTSSAGTSSNPASVTFSVPNEASLSAPATTSTAQQNTRNETPSASPLPSILKLPSSSRTSSRRSSISQSNEHNLASGIEGEGSVDTIAPPHQLQHALLQLPANDDSSLSQISGASSIQRSASPSLAYDRTRLVGGKGGYGGRRGGPALNKNKTSSSGGLSDVDVRPNYERKVGFDTMIDADDTPNGYFTFCLQVKSRGYLRTKNTRTFMCAVDDNGYSERALEWLMESLVNDGDEIVALRVLEGDAEEIDQDAAREDARELMASIVELNDEFGDRSISIVVEFIAGRVTDTILNVIYVYRPDSITVGTRGRTMSTFQKMLGGSFIGSCSR</sequence>
<feature type="region of interest" description="Disordered" evidence="1">
    <location>
        <begin position="231"/>
        <end position="261"/>
    </location>
</feature>
<dbReference type="CDD" id="cd23659">
    <property type="entry name" value="USP_At3g01520-like"/>
    <property type="match status" value="1"/>
</dbReference>
<accession>A0A316VGL7</accession>
<protein>
    <recommendedName>
        <fullName evidence="2">UspA domain-containing protein</fullName>
    </recommendedName>
</protein>
<dbReference type="PANTHER" id="PTHR47815:SF1">
    <property type="entry name" value="UNIVERSAL STRESS PROTEIN A FAMILY PROTEIN C25B2.10"/>
    <property type="match status" value="1"/>
</dbReference>
<dbReference type="RefSeq" id="XP_025356510.1">
    <property type="nucleotide sequence ID" value="XM_025498939.1"/>
</dbReference>